<comment type="caution">
    <text evidence="2">The sequence shown here is derived from an EMBL/GenBank/DDBJ whole genome shotgun (WGS) entry which is preliminary data.</text>
</comment>
<keyword evidence="3" id="KW-1185">Reference proteome</keyword>
<protein>
    <submittedName>
        <fullName evidence="2">F-box family protein</fullName>
    </submittedName>
</protein>
<dbReference type="InterPro" id="IPR036047">
    <property type="entry name" value="F-box-like_dom_sf"/>
</dbReference>
<dbReference type="PANTHER" id="PTHR34049">
    <property type="entry name" value="F-BOX PROTEIN SKIP27"/>
    <property type="match status" value="1"/>
</dbReference>
<proteinExistence type="predicted"/>
<evidence type="ECO:0000259" key="1">
    <source>
        <dbReference type="PROSITE" id="PS50181"/>
    </source>
</evidence>
<dbReference type="InterPro" id="IPR001810">
    <property type="entry name" value="F-box_dom"/>
</dbReference>
<dbReference type="PROSITE" id="PS50181">
    <property type="entry name" value="FBOX"/>
    <property type="match status" value="1"/>
</dbReference>
<sequence>MAIGKNCRSRANGEYGMGLVRSSSFGRKRVALSNVVGSDFQSDDSAATTTSKRRCSDQDSVFSEEKSVLQNLPQEILIKVLCGVEHDDLKRLFFVSKAIREATMIAKQHHFAYSTPKKLFGFQDDGYFGNFDEAEAPNAPKQSRVPRHRLNAKKLSEISVKLFASGEDNDVCFLPRRNLSLKMEIGS</sequence>
<organism evidence="2 3">
    <name type="scientific">Striga asiatica</name>
    <name type="common">Asiatic witchweed</name>
    <name type="synonym">Buchnera asiatica</name>
    <dbReference type="NCBI Taxonomy" id="4170"/>
    <lineage>
        <taxon>Eukaryota</taxon>
        <taxon>Viridiplantae</taxon>
        <taxon>Streptophyta</taxon>
        <taxon>Embryophyta</taxon>
        <taxon>Tracheophyta</taxon>
        <taxon>Spermatophyta</taxon>
        <taxon>Magnoliopsida</taxon>
        <taxon>eudicotyledons</taxon>
        <taxon>Gunneridae</taxon>
        <taxon>Pentapetalae</taxon>
        <taxon>asterids</taxon>
        <taxon>lamiids</taxon>
        <taxon>Lamiales</taxon>
        <taxon>Orobanchaceae</taxon>
        <taxon>Buchnereae</taxon>
        <taxon>Striga</taxon>
    </lineage>
</organism>
<feature type="domain" description="F-box" evidence="1">
    <location>
        <begin position="66"/>
        <end position="114"/>
    </location>
</feature>
<dbReference type="SUPFAM" id="SSF81383">
    <property type="entry name" value="F-box domain"/>
    <property type="match status" value="1"/>
</dbReference>
<dbReference type="Proteomes" id="UP000325081">
    <property type="component" value="Unassembled WGS sequence"/>
</dbReference>
<dbReference type="EMBL" id="BKCP01001558">
    <property type="protein sequence ID" value="GER27192.1"/>
    <property type="molecule type" value="Genomic_DNA"/>
</dbReference>
<name>A0A5A7P378_STRAF</name>
<evidence type="ECO:0000313" key="2">
    <source>
        <dbReference type="EMBL" id="GER27192.1"/>
    </source>
</evidence>
<dbReference type="OrthoDB" id="786450at2759"/>
<dbReference type="InterPro" id="IPR045286">
    <property type="entry name" value="FBS1-like"/>
</dbReference>
<accession>A0A5A7P378</accession>
<dbReference type="PANTHER" id="PTHR34049:SF1">
    <property type="entry name" value="F-BOX PROTEIN SKIP27"/>
    <property type="match status" value="1"/>
</dbReference>
<reference evidence="3" key="1">
    <citation type="journal article" date="2019" name="Curr. Biol.">
        <title>Genome Sequence of Striga asiatica Provides Insight into the Evolution of Plant Parasitism.</title>
        <authorList>
            <person name="Yoshida S."/>
            <person name="Kim S."/>
            <person name="Wafula E.K."/>
            <person name="Tanskanen J."/>
            <person name="Kim Y.M."/>
            <person name="Honaas L."/>
            <person name="Yang Z."/>
            <person name="Spallek T."/>
            <person name="Conn C.E."/>
            <person name="Ichihashi Y."/>
            <person name="Cheong K."/>
            <person name="Cui S."/>
            <person name="Der J.P."/>
            <person name="Gundlach H."/>
            <person name="Jiao Y."/>
            <person name="Hori C."/>
            <person name="Ishida J.K."/>
            <person name="Kasahara H."/>
            <person name="Kiba T."/>
            <person name="Kim M.S."/>
            <person name="Koo N."/>
            <person name="Laohavisit A."/>
            <person name="Lee Y.H."/>
            <person name="Lumba S."/>
            <person name="McCourt P."/>
            <person name="Mortimer J.C."/>
            <person name="Mutuku J.M."/>
            <person name="Nomura T."/>
            <person name="Sasaki-Sekimoto Y."/>
            <person name="Seto Y."/>
            <person name="Wang Y."/>
            <person name="Wakatake T."/>
            <person name="Sakakibara H."/>
            <person name="Demura T."/>
            <person name="Yamaguchi S."/>
            <person name="Yoneyama K."/>
            <person name="Manabe R.I."/>
            <person name="Nelson D.C."/>
            <person name="Schulman A.H."/>
            <person name="Timko M.P."/>
            <person name="dePamphilis C.W."/>
            <person name="Choi D."/>
            <person name="Shirasu K."/>
        </authorList>
    </citation>
    <scope>NUCLEOTIDE SEQUENCE [LARGE SCALE GENOMIC DNA]</scope>
    <source>
        <strain evidence="3">cv. UVA1</strain>
    </source>
</reference>
<dbReference type="AlphaFoldDB" id="A0A5A7P378"/>
<evidence type="ECO:0000313" key="3">
    <source>
        <dbReference type="Proteomes" id="UP000325081"/>
    </source>
</evidence>
<gene>
    <name evidence="2" type="ORF">STAS_02877</name>
</gene>